<comment type="function">
    <text evidence="5">Involved in formation and maintenance of cell shape.</text>
</comment>
<dbReference type="InterPro" id="IPR055342">
    <property type="entry name" value="MreC_beta-barrel_core"/>
</dbReference>
<feature type="transmembrane region" description="Helical" evidence="7">
    <location>
        <begin position="21"/>
        <end position="39"/>
    </location>
</feature>
<dbReference type="PIRSF" id="PIRSF038471">
    <property type="entry name" value="MreC"/>
    <property type="match status" value="1"/>
</dbReference>
<evidence type="ECO:0000256" key="4">
    <source>
        <dbReference type="ARBA" id="ARBA00032089"/>
    </source>
</evidence>
<comment type="caution">
    <text evidence="9">The sequence shown here is derived from an EMBL/GenBank/DDBJ whole genome shotgun (WGS) entry which is preliminary data.</text>
</comment>
<keyword evidence="7" id="KW-1133">Transmembrane helix</keyword>
<evidence type="ECO:0000256" key="7">
    <source>
        <dbReference type="SAM" id="Phobius"/>
    </source>
</evidence>
<keyword evidence="7" id="KW-0812">Transmembrane</keyword>
<feature type="coiled-coil region" evidence="6">
    <location>
        <begin position="83"/>
        <end position="120"/>
    </location>
</feature>
<evidence type="ECO:0000256" key="3">
    <source>
        <dbReference type="ARBA" id="ARBA00022960"/>
    </source>
</evidence>
<dbReference type="InterPro" id="IPR042177">
    <property type="entry name" value="Cell/Rod_1"/>
</dbReference>
<evidence type="ECO:0000256" key="2">
    <source>
        <dbReference type="ARBA" id="ARBA00013855"/>
    </source>
</evidence>
<dbReference type="GO" id="GO:0008360">
    <property type="term" value="P:regulation of cell shape"/>
    <property type="evidence" value="ECO:0007669"/>
    <property type="project" value="UniProtKB-KW"/>
</dbReference>
<dbReference type="NCBIfam" id="TIGR00219">
    <property type="entry name" value="mreC"/>
    <property type="match status" value="1"/>
</dbReference>
<protein>
    <recommendedName>
        <fullName evidence="2 5">Cell shape-determining protein MreC</fullName>
    </recommendedName>
    <alternativeName>
        <fullName evidence="4 5">Cell shape protein MreC</fullName>
    </alternativeName>
</protein>
<dbReference type="Gene3D" id="2.40.10.350">
    <property type="entry name" value="Rod shape-determining protein MreC, domain 2"/>
    <property type="match status" value="1"/>
</dbReference>
<proteinExistence type="inferred from homology"/>
<evidence type="ECO:0000256" key="6">
    <source>
        <dbReference type="SAM" id="Coils"/>
    </source>
</evidence>
<gene>
    <name evidence="9" type="primary">mreC</name>
    <name evidence="9" type="ORF">LrDSM24759_05730</name>
</gene>
<organism evidence="9 10">
    <name type="scientific">Lactobacillus rodentium</name>
    <dbReference type="NCBI Taxonomy" id="947835"/>
    <lineage>
        <taxon>Bacteria</taxon>
        <taxon>Bacillati</taxon>
        <taxon>Bacillota</taxon>
        <taxon>Bacilli</taxon>
        <taxon>Lactobacillales</taxon>
        <taxon>Lactobacillaceae</taxon>
        <taxon>Lactobacillus</taxon>
    </lineage>
</organism>
<keyword evidence="6" id="KW-0175">Coiled coil</keyword>
<reference evidence="10" key="1">
    <citation type="submission" date="2018-03" db="EMBL/GenBank/DDBJ databases">
        <title>New taxa in the Lactobacillus gasseri group.</title>
        <authorList>
            <person name="Tanizawa Y."/>
            <person name="Tohno M."/>
            <person name="Endo A."/>
            <person name="Arita M."/>
        </authorList>
    </citation>
    <scope>NUCLEOTIDE SEQUENCE [LARGE SCALE GENOMIC DNA]</scope>
    <source>
        <strain evidence="10">DSM 24759</strain>
    </source>
</reference>
<accession>A0A2Z6TSH6</accession>
<dbReference type="Gene3D" id="2.40.10.340">
    <property type="entry name" value="Rod shape-determining protein MreC, domain 1"/>
    <property type="match status" value="1"/>
</dbReference>
<evidence type="ECO:0000313" key="10">
    <source>
        <dbReference type="Proteomes" id="UP000257317"/>
    </source>
</evidence>
<evidence type="ECO:0000313" key="9">
    <source>
        <dbReference type="EMBL" id="GBG04659.1"/>
    </source>
</evidence>
<dbReference type="InterPro" id="IPR042175">
    <property type="entry name" value="Cell/Rod_MreC_2"/>
</dbReference>
<dbReference type="InterPro" id="IPR007221">
    <property type="entry name" value="MreC"/>
</dbReference>
<evidence type="ECO:0000256" key="1">
    <source>
        <dbReference type="ARBA" id="ARBA00009369"/>
    </source>
</evidence>
<keyword evidence="10" id="KW-1185">Reference proteome</keyword>
<dbReference type="PANTHER" id="PTHR34138">
    <property type="entry name" value="CELL SHAPE-DETERMINING PROTEIN MREC"/>
    <property type="match status" value="1"/>
</dbReference>
<dbReference type="GO" id="GO:0005886">
    <property type="term" value="C:plasma membrane"/>
    <property type="evidence" value="ECO:0007669"/>
    <property type="project" value="TreeGrafter"/>
</dbReference>
<comment type="similarity">
    <text evidence="1 5">Belongs to the MreC family.</text>
</comment>
<feature type="domain" description="Rod shape-determining protein MreC beta-barrel core" evidence="8">
    <location>
        <begin position="137"/>
        <end position="289"/>
    </location>
</feature>
<evidence type="ECO:0000256" key="5">
    <source>
        <dbReference type="PIRNR" id="PIRNR038471"/>
    </source>
</evidence>
<dbReference type="Pfam" id="PF04085">
    <property type="entry name" value="MreC"/>
    <property type="match status" value="1"/>
</dbReference>
<dbReference type="Proteomes" id="UP000257317">
    <property type="component" value="Unassembled WGS sequence"/>
</dbReference>
<sequence>MPAFIIRIIKQMKKFFGNRKVLTILLIILAVLCMLSVSVRMRNNRKSPLFVQRLGNDTMAIVSQVVDWPIRLVSGGADSVSQLVEAENENDHLKQEITNLAQTKARNSALEAENQQLKSALKLKDTLTNYDIVDASVISRSPDTWSDLLIINRGSRSGIKKNMPVMSGEGVIGRIIEVDATSSKVELITSTDKSANRFSVEADSTKGKKVHGIITVLSKNQLAFTQVVDSSKLKKGTKVYTSGMGGNSPKGLLIGSVTKTTRDSFGLSDVIQVKPAGNLNDPSVVSVIKRKGEE</sequence>
<dbReference type="PANTHER" id="PTHR34138:SF1">
    <property type="entry name" value="CELL SHAPE-DETERMINING PROTEIN MREC"/>
    <property type="match status" value="1"/>
</dbReference>
<dbReference type="AlphaFoldDB" id="A0A2Z6TSH6"/>
<dbReference type="EMBL" id="BFBY01000003">
    <property type="protein sequence ID" value="GBG04659.1"/>
    <property type="molecule type" value="Genomic_DNA"/>
</dbReference>
<keyword evidence="7" id="KW-0472">Membrane</keyword>
<keyword evidence="3 5" id="KW-0133">Cell shape</keyword>
<name>A0A2Z6TSH6_9LACO</name>
<evidence type="ECO:0000259" key="8">
    <source>
        <dbReference type="Pfam" id="PF04085"/>
    </source>
</evidence>